<gene>
    <name evidence="2" type="ORF">Pla133_41090</name>
</gene>
<proteinExistence type="predicted"/>
<keyword evidence="3" id="KW-1185">Reference proteome</keyword>
<accession>A0A518BPX5</accession>
<dbReference type="EMBL" id="CP036287">
    <property type="protein sequence ID" value="QDU68993.1"/>
    <property type="molecule type" value="Genomic_DNA"/>
</dbReference>
<evidence type="ECO:0000256" key="1">
    <source>
        <dbReference type="SAM" id="MobiDB-lite"/>
    </source>
</evidence>
<evidence type="ECO:0000313" key="2">
    <source>
        <dbReference type="EMBL" id="QDU68993.1"/>
    </source>
</evidence>
<dbReference type="AlphaFoldDB" id="A0A518BPX5"/>
<protein>
    <submittedName>
        <fullName evidence="2">Uncharacterized protein</fullName>
    </submittedName>
</protein>
<evidence type="ECO:0000313" key="3">
    <source>
        <dbReference type="Proteomes" id="UP000316921"/>
    </source>
</evidence>
<organism evidence="2 3">
    <name type="scientific">Engelhardtia mirabilis</name>
    <dbReference type="NCBI Taxonomy" id="2528011"/>
    <lineage>
        <taxon>Bacteria</taxon>
        <taxon>Pseudomonadati</taxon>
        <taxon>Planctomycetota</taxon>
        <taxon>Planctomycetia</taxon>
        <taxon>Planctomycetia incertae sedis</taxon>
        <taxon>Engelhardtia</taxon>
    </lineage>
</organism>
<reference evidence="2 3" key="1">
    <citation type="submission" date="2019-02" db="EMBL/GenBank/DDBJ databases">
        <title>Deep-cultivation of Planctomycetes and their phenomic and genomic characterization uncovers novel biology.</title>
        <authorList>
            <person name="Wiegand S."/>
            <person name="Jogler M."/>
            <person name="Boedeker C."/>
            <person name="Pinto D."/>
            <person name="Vollmers J."/>
            <person name="Rivas-Marin E."/>
            <person name="Kohn T."/>
            <person name="Peeters S.H."/>
            <person name="Heuer A."/>
            <person name="Rast P."/>
            <person name="Oberbeckmann S."/>
            <person name="Bunk B."/>
            <person name="Jeske O."/>
            <person name="Meyerdierks A."/>
            <person name="Storesund J.E."/>
            <person name="Kallscheuer N."/>
            <person name="Luecker S."/>
            <person name="Lage O.M."/>
            <person name="Pohl T."/>
            <person name="Merkel B.J."/>
            <person name="Hornburger P."/>
            <person name="Mueller R.-W."/>
            <person name="Bruemmer F."/>
            <person name="Labrenz M."/>
            <person name="Spormann A.M."/>
            <person name="Op den Camp H."/>
            <person name="Overmann J."/>
            <person name="Amann R."/>
            <person name="Jetten M.S.M."/>
            <person name="Mascher T."/>
            <person name="Medema M.H."/>
            <person name="Devos D.P."/>
            <person name="Kaster A.-K."/>
            <person name="Ovreas L."/>
            <person name="Rohde M."/>
            <person name="Galperin M.Y."/>
            <person name="Jogler C."/>
        </authorList>
    </citation>
    <scope>NUCLEOTIDE SEQUENCE [LARGE SCALE GENOMIC DNA]</scope>
    <source>
        <strain evidence="2 3">Pla133</strain>
    </source>
</reference>
<dbReference type="KEGG" id="pbap:Pla133_41090"/>
<feature type="region of interest" description="Disordered" evidence="1">
    <location>
        <begin position="190"/>
        <end position="250"/>
    </location>
</feature>
<name>A0A518BPX5_9BACT</name>
<feature type="region of interest" description="Disordered" evidence="1">
    <location>
        <begin position="1"/>
        <end position="25"/>
    </location>
</feature>
<dbReference type="Proteomes" id="UP000316921">
    <property type="component" value="Chromosome"/>
</dbReference>
<feature type="compositionally biased region" description="Polar residues" evidence="1">
    <location>
        <begin position="290"/>
        <end position="306"/>
    </location>
</feature>
<sequence>MRPRLGCPEAGAPSDPSALEPRERRLSATLDPLPWITTCSSTTRPGQPARVSASLLRTWIATTYRRPRCGRARRGEEGWRRTPHAGRAEFVQEVPDRGPSAPRRTSQGTCGTLWGRRPCVRRRRCTSGEQMGTCTRTLSPLPLSTGIEHDATGTARASGSGSATSAPYTGAGIGDARAWSRCSVPSLYSRPPRRGSFNITASLAEEPSRQDATRPAMLQRRQASGQGRLETGRYASCHAPTPPGVRPRTTRGWTLRVLPCSNAARRWAKGGLRQDAMRPVSTGPTAPATGRSTARGSCTRATPTSR</sequence>
<feature type="region of interest" description="Disordered" evidence="1">
    <location>
        <begin position="269"/>
        <end position="306"/>
    </location>
</feature>